<dbReference type="AlphaFoldDB" id="A0A2M8H6Q5"/>
<evidence type="ECO:0000313" key="2">
    <source>
        <dbReference type="Proteomes" id="UP000232060"/>
    </source>
</evidence>
<protein>
    <submittedName>
        <fullName evidence="1">Uncharacterized protein</fullName>
    </submittedName>
</protein>
<dbReference type="InterPro" id="IPR035093">
    <property type="entry name" value="RelE/ParE_toxin_dom_sf"/>
</dbReference>
<keyword evidence="2" id="KW-1185">Reference proteome</keyword>
<accession>A0A2M8H6Q5</accession>
<dbReference type="OrthoDB" id="6630555at2"/>
<gene>
    <name evidence="1" type="ORF">CUC44_15920</name>
</gene>
<organism evidence="1 2">
    <name type="scientific">Aeromonas lusitana</name>
    <dbReference type="NCBI Taxonomy" id="931529"/>
    <lineage>
        <taxon>Bacteria</taxon>
        <taxon>Pseudomonadati</taxon>
        <taxon>Pseudomonadota</taxon>
        <taxon>Gammaproteobacteria</taxon>
        <taxon>Aeromonadales</taxon>
        <taxon>Aeromonadaceae</taxon>
        <taxon>Aeromonas</taxon>
    </lineage>
</organism>
<evidence type="ECO:0000313" key="1">
    <source>
        <dbReference type="EMBL" id="PJC92191.1"/>
    </source>
</evidence>
<reference evidence="1 2" key="1">
    <citation type="submission" date="2017-11" db="EMBL/GenBank/DDBJ databases">
        <title>Draft genome sequence of environmental isolate Aeromonas lusitania sp. nov. MDC 2473.</title>
        <authorList>
            <person name="Colston S.M."/>
            <person name="Navarro A."/>
            <person name="Martinez-Murcia A.J."/>
            <person name="Graf J."/>
        </authorList>
    </citation>
    <scope>NUCLEOTIDE SEQUENCE [LARGE SCALE GENOMIC DNA]</scope>
    <source>
        <strain evidence="1 2">MDC 2473</strain>
    </source>
</reference>
<dbReference type="RefSeq" id="WP_100860861.1">
    <property type="nucleotide sequence ID" value="NZ_PGCP01000028.1"/>
</dbReference>
<comment type="caution">
    <text evidence="1">The sequence shown here is derived from an EMBL/GenBank/DDBJ whole genome shotgun (WGS) entry which is preliminary data.</text>
</comment>
<name>A0A2M8H6Q5_9GAMM</name>
<proteinExistence type="predicted"/>
<dbReference type="Proteomes" id="UP000232060">
    <property type="component" value="Unassembled WGS sequence"/>
</dbReference>
<sequence length="99" mass="11251">MAWSINDSQQRILYNKGKHVAVPAAGMSKYHEWRREIERGTHPKNAADKVGDMHYEQLSGVNKGIYTIRLSQEHRVAFTLHDTLQQVNVISIGGHFPPS</sequence>
<dbReference type="EMBL" id="PGCP01000028">
    <property type="protein sequence ID" value="PJC92191.1"/>
    <property type="molecule type" value="Genomic_DNA"/>
</dbReference>
<dbReference type="SUPFAM" id="SSF143011">
    <property type="entry name" value="RelE-like"/>
    <property type="match status" value="1"/>
</dbReference>